<reference evidence="4 5" key="1">
    <citation type="submission" date="2021-03" db="EMBL/GenBank/DDBJ databases">
        <title>Streptomyces strains.</title>
        <authorList>
            <person name="Lund M.B."/>
            <person name="Toerring T."/>
        </authorList>
    </citation>
    <scope>NUCLEOTIDE SEQUENCE [LARGE SCALE GENOMIC DNA]</scope>
    <source>
        <strain evidence="4 5">KCC S-1010</strain>
    </source>
</reference>
<feature type="region of interest" description="Disordered" evidence="1">
    <location>
        <begin position="201"/>
        <end position="245"/>
    </location>
</feature>
<gene>
    <name evidence="4" type="ORF">J3S04_19315</name>
</gene>
<feature type="region of interest" description="Disordered" evidence="1">
    <location>
        <begin position="34"/>
        <end position="75"/>
    </location>
</feature>
<evidence type="ECO:0000256" key="3">
    <source>
        <dbReference type="SAM" id="SignalP"/>
    </source>
</evidence>
<feature type="compositionally biased region" description="Low complexity" evidence="1">
    <location>
        <begin position="202"/>
        <end position="245"/>
    </location>
</feature>
<evidence type="ECO:0008006" key="6">
    <source>
        <dbReference type="Google" id="ProtNLM"/>
    </source>
</evidence>
<dbReference type="RefSeq" id="WP_086575059.1">
    <property type="nucleotide sequence ID" value="NZ_CP071595.1"/>
</dbReference>
<sequence length="302" mass="30912">MPALSAMCPTRAPRPVRRFLLACAALLACATPAAAAPSPADPPSQRCGDPVGSEFPITSRLSGGPGAYERGGTPHTWRLELHNDTDGECRSIHPVAVLADKRRALQPGHVHLDFYDQSGSRWLPVRLEHTDEAENVGVLGDTPSGFPGFAVPPHGFVTVQLRLGFTAGAPEGAVTANVTAVQKRGADGAWVGESDDYTFAVGPARATPASSSPSDPSGPSAADVPSGPYGPSGGPADAAAASSALADSGDERPVLAMGLVAWALLAAGAALLIGARLARGRLLEAAEAPAEDDEERHTGTER</sequence>
<evidence type="ECO:0000256" key="2">
    <source>
        <dbReference type="SAM" id="Phobius"/>
    </source>
</evidence>
<keyword evidence="2" id="KW-1133">Transmembrane helix</keyword>
<protein>
    <recommendedName>
        <fullName evidence="6">Cell wall protein</fullName>
    </recommendedName>
</protein>
<keyword evidence="2" id="KW-0472">Membrane</keyword>
<feature type="chain" id="PRO_5046837981" description="Cell wall protein" evidence="3">
    <location>
        <begin position="36"/>
        <end position="302"/>
    </location>
</feature>
<dbReference type="EMBL" id="CP071595">
    <property type="protein sequence ID" value="QSY47463.1"/>
    <property type="molecule type" value="Genomic_DNA"/>
</dbReference>
<proteinExistence type="predicted"/>
<name>A0ABX7RJF7_9ACTN</name>
<evidence type="ECO:0000313" key="5">
    <source>
        <dbReference type="Proteomes" id="UP000671836"/>
    </source>
</evidence>
<evidence type="ECO:0000256" key="1">
    <source>
        <dbReference type="SAM" id="MobiDB-lite"/>
    </source>
</evidence>
<organism evidence="4 5">
    <name type="scientific">Streptomyces griseocarneus</name>
    <dbReference type="NCBI Taxonomy" id="51201"/>
    <lineage>
        <taxon>Bacteria</taxon>
        <taxon>Bacillati</taxon>
        <taxon>Actinomycetota</taxon>
        <taxon>Actinomycetes</taxon>
        <taxon>Kitasatosporales</taxon>
        <taxon>Streptomycetaceae</taxon>
        <taxon>Streptomyces</taxon>
    </lineage>
</organism>
<accession>A0ABX7RJF7</accession>
<keyword evidence="2" id="KW-0812">Transmembrane</keyword>
<feature type="transmembrane region" description="Helical" evidence="2">
    <location>
        <begin position="254"/>
        <end position="273"/>
    </location>
</feature>
<keyword evidence="3" id="KW-0732">Signal</keyword>
<feature type="signal peptide" evidence="3">
    <location>
        <begin position="1"/>
        <end position="35"/>
    </location>
</feature>
<keyword evidence="5" id="KW-1185">Reference proteome</keyword>
<dbReference type="Proteomes" id="UP000671836">
    <property type="component" value="Chromosome"/>
</dbReference>
<evidence type="ECO:0000313" key="4">
    <source>
        <dbReference type="EMBL" id="QSY47463.1"/>
    </source>
</evidence>